<dbReference type="InterPro" id="IPR012340">
    <property type="entry name" value="NA-bd_OB-fold"/>
</dbReference>
<accession>A0A1M4ZZZ7</accession>
<evidence type="ECO:0000259" key="3">
    <source>
        <dbReference type="PROSITE" id="PS51857"/>
    </source>
</evidence>
<dbReference type="Gene3D" id="2.40.50.140">
    <property type="entry name" value="Nucleic acid-binding proteins"/>
    <property type="match status" value="1"/>
</dbReference>
<dbReference type="GO" id="GO:0003677">
    <property type="term" value="F:DNA binding"/>
    <property type="evidence" value="ECO:0007669"/>
    <property type="project" value="UniProtKB-KW"/>
</dbReference>
<dbReference type="InterPro" id="IPR002059">
    <property type="entry name" value="CSP_DNA-bd"/>
</dbReference>
<feature type="domain" description="CSD" evidence="3">
    <location>
        <begin position="87"/>
        <end position="148"/>
    </location>
</feature>
<gene>
    <name evidence="4" type="ORF">SAMN05444008_10659</name>
</gene>
<dbReference type="SMART" id="SM00357">
    <property type="entry name" value="CSP"/>
    <property type="match status" value="1"/>
</dbReference>
<feature type="region of interest" description="Disordered" evidence="2">
    <location>
        <begin position="1"/>
        <end position="42"/>
    </location>
</feature>
<dbReference type="Pfam" id="PF00313">
    <property type="entry name" value="CSD"/>
    <property type="match status" value="1"/>
</dbReference>
<evidence type="ECO:0000313" key="5">
    <source>
        <dbReference type="Proteomes" id="UP000184368"/>
    </source>
</evidence>
<sequence>MAKSKASFSKREKEAKRQKQRKEKQEKMEERKASAGKGKPLESMMAYIDENGNLSDTPPDPSKMKVFNAEDIQIGVPQHEDDEDDGPLTGKVAFFNHDKGFGFINFGNNGERVFVHVSQLSEPVNENDSVTFEVENGPRGLTAINVRKV</sequence>
<evidence type="ECO:0000313" key="4">
    <source>
        <dbReference type="EMBL" id="SHF23541.1"/>
    </source>
</evidence>
<dbReference type="SUPFAM" id="SSF50249">
    <property type="entry name" value="Nucleic acid-binding proteins"/>
    <property type="match status" value="1"/>
</dbReference>
<keyword evidence="4" id="KW-0238">DNA-binding</keyword>
<dbReference type="InterPro" id="IPR019844">
    <property type="entry name" value="CSD_CS"/>
</dbReference>
<feature type="compositionally biased region" description="Basic and acidic residues" evidence="2">
    <location>
        <begin position="9"/>
        <end position="33"/>
    </location>
</feature>
<dbReference type="PROSITE" id="PS00352">
    <property type="entry name" value="CSD_1"/>
    <property type="match status" value="1"/>
</dbReference>
<dbReference type="Proteomes" id="UP000184368">
    <property type="component" value="Unassembled WGS sequence"/>
</dbReference>
<proteinExistence type="predicted"/>
<protein>
    <submittedName>
        <fullName evidence="4">Cold-shock DNA-binding protein family</fullName>
    </submittedName>
</protein>
<keyword evidence="5" id="KW-1185">Reference proteome</keyword>
<dbReference type="CDD" id="cd04458">
    <property type="entry name" value="CSP_CDS"/>
    <property type="match status" value="1"/>
</dbReference>
<dbReference type="GO" id="GO:0005829">
    <property type="term" value="C:cytosol"/>
    <property type="evidence" value="ECO:0007669"/>
    <property type="project" value="UniProtKB-ARBA"/>
</dbReference>
<dbReference type="STRING" id="1302690.BUE76_09745"/>
<dbReference type="PROSITE" id="PS51857">
    <property type="entry name" value="CSD_2"/>
    <property type="match status" value="1"/>
</dbReference>
<dbReference type="AlphaFoldDB" id="A0A1M4ZZZ7"/>
<name>A0A1M4ZZZ7_9BACT</name>
<evidence type="ECO:0000256" key="1">
    <source>
        <dbReference type="RuleBase" id="RU000408"/>
    </source>
</evidence>
<dbReference type="RefSeq" id="WP_073042230.1">
    <property type="nucleotide sequence ID" value="NZ_FQUO01000006.1"/>
</dbReference>
<dbReference type="OrthoDB" id="1493235at2"/>
<dbReference type="EMBL" id="FQUO01000006">
    <property type="protein sequence ID" value="SHF23541.1"/>
    <property type="molecule type" value="Genomic_DNA"/>
</dbReference>
<dbReference type="InterPro" id="IPR011129">
    <property type="entry name" value="CSD"/>
</dbReference>
<evidence type="ECO:0000256" key="2">
    <source>
        <dbReference type="SAM" id="MobiDB-lite"/>
    </source>
</evidence>
<dbReference type="PRINTS" id="PR00050">
    <property type="entry name" value="COLDSHOCK"/>
</dbReference>
<reference evidence="4 5" key="1">
    <citation type="submission" date="2016-11" db="EMBL/GenBank/DDBJ databases">
        <authorList>
            <person name="Jaros S."/>
            <person name="Januszkiewicz K."/>
            <person name="Wedrychowicz H."/>
        </authorList>
    </citation>
    <scope>NUCLEOTIDE SEQUENCE [LARGE SCALE GENOMIC DNA]</scope>
    <source>
        <strain evidence="4 5">DSM 26897</strain>
    </source>
</reference>
<comment type="subcellular location">
    <subcellularLocation>
        <location evidence="1">Cytoplasm</location>
    </subcellularLocation>
</comment>
<organism evidence="4 5">
    <name type="scientific">Cnuella takakiae</name>
    <dbReference type="NCBI Taxonomy" id="1302690"/>
    <lineage>
        <taxon>Bacteria</taxon>
        <taxon>Pseudomonadati</taxon>
        <taxon>Bacteroidota</taxon>
        <taxon>Chitinophagia</taxon>
        <taxon>Chitinophagales</taxon>
        <taxon>Chitinophagaceae</taxon>
        <taxon>Cnuella</taxon>
    </lineage>
</organism>